<evidence type="ECO:0000313" key="8">
    <source>
        <dbReference type="Proteomes" id="UP000643701"/>
    </source>
</evidence>
<name>A0A967ABQ6_9FLAO</name>
<gene>
    <name evidence="7" type="ORF">G7034_03625</name>
</gene>
<evidence type="ECO:0000259" key="6">
    <source>
        <dbReference type="Pfam" id="PF08281"/>
    </source>
</evidence>
<keyword evidence="4" id="KW-0804">Transcription</keyword>
<evidence type="ECO:0000259" key="5">
    <source>
        <dbReference type="Pfam" id="PF04542"/>
    </source>
</evidence>
<dbReference type="Pfam" id="PF08281">
    <property type="entry name" value="Sigma70_r4_2"/>
    <property type="match status" value="1"/>
</dbReference>
<dbReference type="InterPro" id="IPR013249">
    <property type="entry name" value="RNA_pol_sigma70_r4_t2"/>
</dbReference>
<feature type="domain" description="RNA polymerase sigma factor 70 region 4 type 2" evidence="6">
    <location>
        <begin position="114"/>
        <end position="159"/>
    </location>
</feature>
<dbReference type="GO" id="GO:0016987">
    <property type="term" value="F:sigma factor activity"/>
    <property type="evidence" value="ECO:0007669"/>
    <property type="project" value="UniProtKB-KW"/>
</dbReference>
<dbReference type="SUPFAM" id="SSF88946">
    <property type="entry name" value="Sigma2 domain of RNA polymerase sigma factors"/>
    <property type="match status" value="1"/>
</dbReference>
<evidence type="ECO:0000313" key="7">
    <source>
        <dbReference type="EMBL" id="NGZ89337.1"/>
    </source>
</evidence>
<dbReference type="PANTHER" id="PTHR43133">
    <property type="entry name" value="RNA POLYMERASE ECF-TYPE SIGMA FACTO"/>
    <property type="match status" value="1"/>
</dbReference>
<dbReference type="InterPro" id="IPR013325">
    <property type="entry name" value="RNA_pol_sigma_r2"/>
</dbReference>
<dbReference type="NCBIfam" id="TIGR02937">
    <property type="entry name" value="sigma70-ECF"/>
    <property type="match status" value="1"/>
</dbReference>
<dbReference type="GO" id="GO:0003677">
    <property type="term" value="F:DNA binding"/>
    <property type="evidence" value="ECO:0007669"/>
    <property type="project" value="InterPro"/>
</dbReference>
<organism evidence="7 8">
    <name type="scientific">Psychroflexus maritimus</name>
    <dbReference type="NCBI Taxonomy" id="2714865"/>
    <lineage>
        <taxon>Bacteria</taxon>
        <taxon>Pseudomonadati</taxon>
        <taxon>Bacteroidota</taxon>
        <taxon>Flavobacteriia</taxon>
        <taxon>Flavobacteriales</taxon>
        <taxon>Flavobacteriaceae</taxon>
        <taxon>Psychroflexus</taxon>
    </lineage>
</organism>
<keyword evidence="8" id="KW-1185">Reference proteome</keyword>
<dbReference type="Gene3D" id="1.10.1740.10">
    <property type="match status" value="1"/>
</dbReference>
<feature type="domain" description="RNA polymerase sigma-70 region 2" evidence="5">
    <location>
        <begin position="28"/>
        <end position="85"/>
    </location>
</feature>
<comment type="similarity">
    <text evidence="1">Belongs to the sigma-70 factor family. ECF subfamily.</text>
</comment>
<proteinExistence type="inferred from homology"/>
<dbReference type="GO" id="GO:0006352">
    <property type="term" value="P:DNA-templated transcription initiation"/>
    <property type="evidence" value="ECO:0007669"/>
    <property type="project" value="InterPro"/>
</dbReference>
<evidence type="ECO:0000256" key="4">
    <source>
        <dbReference type="ARBA" id="ARBA00023163"/>
    </source>
</evidence>
<protein>
    <submittedName>
        <fullName evidence="7">Sigma-70 family RNA polymerase sigma factor</fullName>
    </submittedName>
</protein>
<dbReference type="InterPro" id="IPR007627">
    <property type="entry name" value="RNA_pol_sigma70_r2"/>
</dbReference>
<dbReference type="EMBL" id="JAANAS010000035">
    <property type="protein sequence ID" value="NGZ89337.1"/>
    <property type="molecule type" value="Genomic_DNA"/>
</dbReference>
<evidence type="ECO:0000256" key="1">
    <source>
        <dbReference type="ARBA" id="ARBA00010641"/>
    </source>
</evidence>
<dbReference type="PANTHER" id="PTHR43133:SF46">
    <property type="entry name" value="RNA POLYMERASE SIGMA-70 FACTOR ECF SUBFAMILY"/>
    <property type="match status" value="1"/>
</dbReference>
<dbReference type="Proteomes" id="UP000643701">
    <property type="component" value="Unassembled WGS sequence"/>
</dbReference>
<dbReference type="SUPFAM" id="SSF88659">
    <property type="entry name" value="Sigma3 and sigma4 domains of RNA polymerase sigma factors"/>
    <property type="match status" value="1"/>
</dbReference>
<evidence type="ECO:0000256" key="2">
    <source>
        <dbReference type="ARBA" id="ARBA00023015"/>
    </source>
</evidence>
<reference evidence="7" key="1">
    <citation type="submission" date="2020-03" db="EMBL/GenBank/DDBJ databases">
        <title>Psychroflexus Maritimus sp. nov., isolate from marine sediment.</title>
        <authorList>
            <person name="Zhong Y.-L."/>
        </authorList>
    </citation>
    <scope>NUCLEOTIDE SEQUENCE</scope>
    <source>
        <strain evidence="7">C1</strain>
    </source>
</reference>
<dbReference type="InterPro" id="IPR039425">
    <property type="entry name" value="RNA_pol_sigma-70-like"/>
</dbReference>
<accession>A0A967ABQ6</accession>
<sequence length="167" mass="19754">MKEKKSHPDVCNEIVYKKLFYNIGEQLFQFLFLKYQNTEIAREGMQEAFITLWKNCKKVPEAKAKNYVFTVGRNRVVDILRKKNKHLSITNEDFLNEDKTEEVSDQKKQKMNYILSIMPEASKEAFLMNRVQGLKYKEIAEELEISVKAVEKRISIALQTIRKEIEK</sequence>
<dbReference type="AlphaFoldDB" id="A0A967ABQ6"/>
<dbReference type="InterPro" id="IPR014284">
    <property type="entry name" value="RNA_pol_sigma-70_dom"/>
</dbReference>
<dbReference type="Gene3D" id="1.10.10.10">
    <property type="entry name" value="Winged helix-like DNA-binding domain superfamily/Winged helix DNA-binding domain"/>
    <property type="match status" value="1"/>
</dbReference>
<dbReference type="RefSeq" id="WP_166399602.1">
    <property type="nucleotide sequence ID" value="NZ_JAANAS010000035.1"/>
</dbReference>
<dbReference type="CDD" id="cd06171">
    <property type="entry name" value="Sigma70_r4"/>
    <property type="match status" value="1"/>
</dbReference>
<keyword evidence="2" id="KW-0805">Transcription regulation</keyword>
<evidence type="ECO:0000256" key="3">
    <source>
        <dbReference type="ARBA" id="ARBA00023082"/>
    </source>
</evidence>
<dbReference type="Pfam" id="PF04542">
    <property type="entry name" value="Sigma70_r2"/>
    <property type="match status" value="1"/>
</dbReference>
<dbReference type="InterPro" id="IPR013324">
    <property type="entry name" value="RNA_pol_sigma_r3/r4-like"/>
</dbReference>
<keyword evidence="3" id="KW-0731">Sigma factor</keyword>
<comment type="caution">
    <text evidence="7">The sequence shown here is derived from an EMBL/GenBank/DDBJ whole genome shotgun (WGS) entry which is preliminary data.</text>
</comment>
<dbReference type="InterPro" id="IPR036388">
    <property type="entry name" value="WH-like_DNA-bd_sf"/>
</dbReference>